<dbReference type="InterPro" id="IPR045734">
    <property type="entry name" value="Snx8_BAR_dom"/>
</dbReference>
<dbReference type="CDD" id="cd06866">
    <property type="entry name" value="PX_SNX8_Mvp1p_like"/>
    <property type="match status" value="1"/>
</dbReference>
<feature type="compositionally biased region" description="Polar residues" evidence="11">
    <location>
        <begin position="267"/>
        <end position="289"/>
    </location>
</feature>
<evidence type="ECO:0000256" key="7">
    <source>
        <dbReference type="ARBA" id="ARBA00022490"/>
    </source>
</evidence>
<evidence type="ECO:0000256" key="9">
    <source>
        <dbReference type="ARBA" id="ARBA00023136"/>
    </source>
</evidence>
<dbReference type="Pfam" id="PF19566">
    <property type="entry name" value="Snx8_BAR_dom"/>
    <property type="match status" value="1"/>
</dbReference>
<comment type="similarity">
    <text evidence="4">Belongs to the sorting nexin family.</text>
</comment>
<dbReference type="SMART" id="SM00312">
    <property type="entry name" value="PX"/>
    <property type="match status" value="1"/>
</dbReference>
<keyword evidence="14" id="KW-1185">Reference proteome</keyword>
<dbReference type="GO" id="GO:0042147">
    <property type="term" value="P:retrograde transport, endosome to Golgi"/>
    <property type="evidence" value="ECO:0007669"/>
    <property type="project" value="InterPro"/>
</dbReference>
<dbReference type="GO" id="GO:0032266">
    <property type="term" value="F:phosphatidylinositol-3-phosphate binding"/>
    <property type="evidence" value="ECO:0007669"/>
    <property type="project" value="TreeGrafter"/>
</dbReference>
<name>A0A1W5CZY0_9LECA</name>
<sequence length="730" mass="80252">MSLFGSSPDDSSLPSRSQPQSKSLFEDSPTHGATSNASLFADEDYDSGPSPWALPTPKKAGRGELVKTLLPASAVPESYIDMFDTVLDSGERLGSGISLSGVKKILEDSGLNPAEQTRVLNLVIPGGKEGAVGLGRSEFNVLLALIGLSQEDEEATLDGVDERRKNLPQPSLPYIKRIKIAKVSENLGASPAEQREAAAPQKPKPSGSSPTKSRQIRRDSLENSEVDPWASPEMHAGHTHPVNNEATPKSNGNTAARPIANGHSGPGRTTSSFTTHPESPTNTSLSAPTPQDPPSGDGGEGWEVSGGFPNADQSGLGPEGFGPADDRQREPSGSAMSRSIGGGRTTSRGVEEVVTITVLPEKEGMFMFQHRNYEVNSARRSSTVVRRYSDFVWLLDCLHKRYPFRQLPLLPPKRVAVNGRHLSSDVTFIEKRRRGLGRFTNALIRHPILGQEQLVVMFLTVPTELAVWRKQATISVQEEFTGKPLPPGLEDSLPTNLADTFNTVRAGARRSADAYISLCNLLERLAKRNQGVAVDQLRFSLALTALTENSDSTYAIDTNDVPSLNAGIHATAKHLSNSQTLLEDEARAWDEGVLEDFKRQRDTLVGIRDMFDRRDRFARDNIPQLERRIENNENKLAGLRGRPEGTVKPGEVEKVEQAIQSDKRSIVEQHARGVFIRECIRDELIYFQQSQYHVTKLHQDWSQERVKYAELQADNWRALSEEVENMPTGD</sequence>
<dbReference type="Gene3D" id="3.30.1520.10">
    <property type="entry name" value="Phox-like domain"/>
    <property type="match status" value="1"/>
</dbReference>
<dbReference type="PANTHER" id="PTHR47554:SF1">
    <property type="entry name" value="SORTING NEXIN MVP1"/>
    <property type="match status" value="1"/>
</dbReference>
<dbReference type="GO" id="GO:0016020">
    <property type="term" value="C:membrane"/>
    <property type="evidence" value="ECO:0007669"/>
    <property type="project" value="UniProtKB-SubCell"/>
</dbReference>
<dbReference type="FunFam" id="3.30.1520.10:FF:000037">
    <property type="entry name" value="Sorting nexin mvp-1"/>
    <property type="match status" value="1"/>
</dbReference>
<keyword evidence="7" id="KW-0963">Cytoplasm</keyword>
<accession>A0A1W5CZY0</accession>
<keyword evidence="8" id="KW-0653">Protein transport</keyword>
<feature type="domain" description="PX" evidence="12">
    <location>
        <begin position="351"/>
        <end position="465"/>
    </location>
</feature>
<evidence type="ECO:0000256" key="2">
    <source>
        <dbReference type="ARBA" id="ARBA00004287"/>
    </source>
</evidence>
<dbReference type="CDD" id="cd07597">
    <property type="entry name" value="BAR_SNX8"/>
    <property type="match status" value="1"/>
</dbReference>
<feature type="compositionally biased region" description="Polar residues" evidence="11">
    <location>
        <begin position="241"/>
        <end position="254"/>
    </location>
</feature>
<proteinExistence type="inferred from homology"/>
<dbReference type="GO" id="GO:0006623">
    <property type="term" value="P:protein targeting to vacuole"/>
    <property type="evidence" value="ECO:0007669"/>
    <property type="project" value="TreeGrafter"/>
</dbReference>
<feature type="region of interest" description="Disordered" evidence="11">
    <location>
        <begin position="1"/>
        <end position="59"/>
    </location>
</feature>
<dbReference type="Pfam" id="PF00787">
    <property type="entry name" value="PX"/>
    <property type="match status" value="1"/>
</dbReference>
<dbReference type="InterPro" id="IPR036871">
    <property type="entry name" value="PX_dom_sf"/>
</dbReference>
<comment type="subcellular location">
    <subcellularLocation>
        <location evidence="3">Cytoplasm</location>
    </subcellularLocation>
    <subcellularLocation>
        <location evidence="2">Membrane</location>
        <topology evidence="2">Peripheral membrane protein</topology>
        <orientation evidence="2">Cytoplasmic side</orientation>
    </subcellularLocation>
</comment>
<evidence type="ECO:0000313" key="14">
    <source>
        <dbReference type="Proteomes" id="UP000192927"/>
    </source>
</evidence>
<dbReference type="EMBL" id="FWEW01001082">
    <property type="protein sequence ID" value="SLM36434.1"/>
    <property type="molecule type" value="Genomic_DNA"/>
</dbReference>
<dbReference type="Gene3D" id="1.20.1270.60">
    <property type="entry name" value="Arfaptin homology (AH) domain/BAR domain"/>
    <property type="match status" value="1"/>
</dbReference>
<evidence type="ECO:0000256" key="6">
    <source>
        <dbReference type="ARBA" id="ARBA00022448"/>
    </source>
</evidence>
<evidence type="ECO:0000256" key="8">
    <source>
        <dbReference type="ARBA" id="ARBA00022927"/>
    </source>
</evidence>
<keyword evidence="6" id="KW-0813">Transport</keyword>
<comment type="function">
    <text evidence="1">Required for vacuolar protein sorting.</text>
</comment>
<reference evidence="14" key="1">
    <citation type="submission" date="2017-03" db="EMBL/GenBank/DDBJ databases">
        <authorList>
            <person name="Sharma R."/>
            <person name="Thines M."/>
        </authorList>
    </citation>
    <scope>NUCLEOTIDE SEQUENCE [LARGE SCALE GENOMIC DNA]</scope>
</reference>
<dbReference type="InterPro" id="IPR028662">
    <property type="entry name" value="SNX8/Mvp1"/>
</dbReference>
<evidence type="ECO:0000256" key="1">
    <source>
        <dbReference type="ARBA" id="ARBA00002474"/>
    </source>
</evidence>
<feature type="region of interest" description="Disordered" evidence="11">
    <location>
        <begin position="189"/>
        <end position="348"/>
    </location>
</feature>
<protein>
    <recommendedName>
        <fullName evidence="5">Sorting nexin MVP1</fullName>
    </recommendedName>
    <alternativeName>
        <fullName evidence="10">Sorting nexin mvp1</fullName>
    </alternativeName>
</protein>
<dbReference type="PANTHER" id="PTHR47554">
    <property type="entry name" value="SORTING NEXIN MVP1"/>
    <property type="match status" value="1"/>
</dbReference>
<feature type="compositionally biased region" description="Low complexity" evidence="11">
    <location>
        <begin position="1"/>
        <end position="23"/>
    </location>
</feature>
<keyword evidence="9" id="KW-0472">Membrane</keyword>
<evidence type="ECO:0000256" key="10">
    <source>
        <dbReference type="ARBA" id="ARBA00072009"/>
    </source>
</evidence>
<dbReference type="InterPro" id="IPR001683">
    <property type="entry name" value="PX_dom"/>
</dbReference>
<dbReference type="SUPFAM" id="SSF64268">
    <property type="entry name" value="PX domain"/>
    <property type="match status" value="1"/>
</dbReference>
<dbReference type="AlphaFoldDB" id="A0A1W5CZY0"/>
<dbReference type="InterPro" id="IPR027267">
    <property type="entry name" value="AH/BAR_dom_sf"/>
</dbReference>
<evidence type="ECO:0000256" key="3">
    <source>
        <dbReference type="ARBA" id="ARBA00004496"/>
    </source>
</evidence>
<dbReference type="PROSITE" id="PS50195">
    <property type="entry name" value="PX"/>
    <property type="match status" value="1"/>
</dbReference>
<feature type="compositionally biased region" description="Low complexity" evidence="11">
    <location>
        <begin position="197"/>
        <end position="213"/>
    </location>
</feature>
<dbReference type="GO" id="GO:0005768">
    <property type="term" value="C:endosome"/>
    <property type="evidence" value="ECO:0007669"/>
    <property type="project" value="TreeGrafter"/>
</dbReference>
<evidence type="ECO:0000259" key="12">
    <source>
        <dbReference type="PROSITE" id="PS50195"/>
    </source>
</evidence>
<evidence type="ECO:0000256" key="5">
    <source>
        <dbReference type="ARBA" id="ARBA00014268"/>
    </source>
</evidence>
<evidence type="ECO:0000313" key="13">
    <source>
        <dbReference type="EMBL" id="SLM36434.1"/>
    </source>
</evidence>
<evidence type="ECO:0000256" key="4">
    <source>
        <dbReference type="ARBA" id="ARBA00010883"/>
    </source>
</evidence>
<dbReference type="FunFam" id="1.20.1270.60:FF:000072">
    <property type="entry name" value="Sorting nexin MVP1"/>
    <property type="match status" value="1"/>
</dbReference>
<dbReference type="GO" id="GO:0005829">
    <property type="term" value="C:cytosol"/>
    <property type="evidence" value="ECO:0007669"/>
    <property type="project" value="GOC"/>
</dbReference>
<evidence type="ECO:0000256" key="11">
    <source>
        <dbReference type="SAM" id="MobiDB-lite"/>
    </source>
</evidence>
<dbReference type="Proteomes" id="UP000192927">
    <property type="component" value="Unassembled WGS sequence"/>
</dbReference>
<dbReference type="InterPro" id="IPR035704">
    <property type="entry name" value="SNX8/Mvp1_PX"/>
</dbReference>
<organism evidence="13 14">
    <name type="scientific">Lasallia pustulata</name>
    <dbReference type="NCBI Taxonomy" id="136370"/>
    <lineage>
        <taxon>Eukaryota</taxon>
        <taxon>Fungi</taxon>
        <taxon>Dikarya</taxon>
        <taxon>Ascomycota</taxon>
        <taxon>Pezizomycotina</taxon>
        <taxon>Lecanoromycetes</taxon>
        <taxon>OSLEUM clade</taxon>
        <taxon>Umbilicariomycetidae</taxon>
        <taxon>Umbilicariales</taxon>
        <taxon>Umbilicariaceae</taxon>
        <taxon>Lasallia</taxon>
    </lineage>
</organism>